<feature type="transmembrane region" description="Helical" evidence="1">
    <location>
        <begin position="306"/>
        <end position="331"/>
    </location>
</feature>
<keyword evidence="4" id="KW-1185">Reference proteome</keyword>
<dbReference type="RefSeq" id="WP_349298877.1">
    <property type="nucleotide sequence ID" value="NZ_JBEDNQ010000005.1"/>
</dbReference>
<dbReference type="CDD" id="cd06259">
    <property type="entry name" value="YdcF-like"/>
    <property type="match status" value="1"/>
</dbReference>
<dbReference type="Pfam" id="PF02698">
    <property type="entry name" value="DUF218"/>
    <property type="match status" value="1"/>
</dbReference>
<comment type="caution">
    <text evidence="3">The sequence shown here is derived from an EMBL/GenBank/DDBJ whole genome shotgun (WGS) entry which is preliminary data.</text>
</comment>
<dbReference type="PANTHER" id="PTHR30336:SF4">
    <property type="entry name" value="ENVELOPE BIOGENESIS FACTOR ELYC"/>
    <property type="match status" value="1"/>
</dbReference>
<gene>
    <name evidence="3" type="ORF">WIS52_15160</name>
</gene>
<feature type="transmembrane region" description="Helical" evidence="1">
    <location>
        <begin position="95"/>
        <end position="117"/>
    </location>
</feature>
<protein>
    <submittedName>
        <fullName evidence="3">YdcF family protein</fullName>
    </submittedName>
</protein>
<evidence type="ECO:0000313" key="3">
    <source>
        <dbReference type="EMBL" id="MEQ3551810.1"/>
    </source>
</evidence>
<dbReference type="InterPro" id="IPR014729">
    <property type="entry name" value="Rossmann-like_a/b/a_fold"/>
</dbReference>
<feature type="domain" description="DUF218" evidence="2">
    <location>
        <begin position="161"/>
        <end position="301"/>
    </location>
</feature>
<sequence>MWLFYGLGGVFAVSCVVGAYRERRRFRNAILLGAAVVCLALGLLGELSKLDPAPLEVGVVLLFVAMLLSVVVLAGFLIANGVTMVRREGRRPANLLSLLAGIGCVVVLAMPILALRFEGNRVLGAVTIALLFLTVYVAFLFCSFLIYATVYGRLPARSGADFVLVLGAGLIRGKITPLLAGRLDQALAVRERQSSTGAAPILVTSGGRGADEPVAEAEAMADYLLGRGISEEAVLREDRSRSTLENLMFSDRIMAARVPGYHCVVVTNDFHVFRTALLARRAGLNGQVRGAPTARYFWPSATIREFVAIVAGHPILNGAIALILLILGALIGAER</sequence>
<feature type="transmembrane region" description="Helical" evidence="1">
    <location>
        <begin position="6"/>
        <end position="22"/>
    </location>
</feature>
<reference evidence="3 4" key="1">
    <citation type="submission" date="2024-03" db="EMBL/GenBank/DDBJ databases">
        <title>Draft genome sequence of Pseudonocardia nematodicida JCM 31783.</title>
        <authorList>
            <person name="Butdee W."/>
            <person name="Duangmal K."/>
        </authorList>
    </citation>
    <scope>NUCLEOTIDE SEQUENCE [LARGE SCALE GENOMIC DNA]</scope>
    <source>
        <strain evidence="3 4">JCM 31783</strain>
    </source>
</reference>
<feature type="transmembrane region" description="Helical" evidence="1">
    <location>
        <begin position="59"/>
        <end position="83"/>
    </location>
</feature>
<dbReference type="PANTHER" id="PTHR30336">
    <property type="entry name" value="INNER MEMBRANE PROTEIN, PROBABLE PERMEASE"/>
    <property type="match status" value="1"/>
</dbReference>
<dbReference type="Gene3D" id="3.40.50.620">
    <property type="entry name" value="HUPs"/>
    <property type="match status" value="1"/>
</dbReference>
<name>A0ABV1KBG7_9PSEU</name>
<feature type="transmembrane region" description="Helical" evidence="1">
    <location>
        <begin position="29"/>
        <end position="47"/>
    </location>
</feature>
<organism evidence="3 4">
    <name type="scientific">Pseudonocardia nematodicida</name>
    <dbReference type="NCBI Taxonomy" id="1206997"/>
    <lineage>
        <taxon>Bacteria</taxon>
        <taxon>Bacillati</taxon>
        <taxon>Actinomycetota</taxon>
        <taxon>Actinomycetes</taxon>
        <taxon>Pseudonocardiales</taxon>
        <taxon>Pseudonocardiaceae</taxon>
        <taxon>Pseudonocardia</taxon>
    </lineage>
</organism>
<proteinExistence type="predicted"/>
<feature type="transmembrane region" description="Helical" evidence="1">
    <location>
        <begin position="123"/>
        <end position="148"/>
    </location>
</feature>
<dbReference type="InterPro" id="IPR003848">
    <property type="entry name" value="DUF218"/>
</dbReference>
<dbReference type="Proteomes" id="UP001494902">
    <property type="component" value="Unassembled WGS sequence"/>
</dbReference>
<dbReference type="EMBL" id="JBEDNQ010000005">
    <property type="protein sequence ID" value="MEQ3551810.1"/>
    <property type="molecule type" value="Genomic_DNA"/>
</dbReference>
<keyword evidence="1" id="KW-0472">Membrane</keyword>
<keyword evidence="1" id="KW-0812">Transmembrane</keyword>
<accession>A0ABV1KBG7</accession>
<keyword evidence="1" id="KW-1133">Transmembrane helix</keyword>
<evidence type="ECO:0000313" key="4">
    <source>
        <dbReference type="Proteomes" id="UP001494902"/>
    </source>
</evidence>
<evidence type="ECO:0000256" key="1">
    <source>
        <dbReference type="SAM" id="Phobius"/>
    </source>
</evidence>
<evidence type="ECO:0000259" key="2">
    <source>
        <dbReference type="Pfam" id="PF02698"/>
    </source>
</evidence>
<dbReference type="InterPro" id="IPR051599">
    <property type="entry name" value="Cell_Envelope_Assoc"/>
</dbReference>